<feature type="domain" description="Major facilitator superfamily (MFS) profile" evidence="8">
    <location>
        <begin position="12"/>
        <end position="408"/>
    </location>
</feature>
<feature type="transmembrane region" description="Helical" evidence="7">
    <location>
        <begin position="310"/>
        <end position="330"/>
    </location>
</feature>
<feature type="transmembrane region" description="Helical" evidence="7">
    <location>
        <begin position="167"/>
        <end position="186"/>
    </location>
</feature>
<feature type="transmembrane region" description="Helical" evidence="7">
    <location>
        <begin position="256"/>
        <end position="275"/>
    </location>
</feature>
<feature type="transmembrane region" description="Helical" evidence="7">
    <location>
        <begin position="385"/>
        <end position="403"/>
    </location>
</feature>
<dbReference type="Proteomes" id="UP000694308">
    <property type="component" value="Unassembled WGS sequence"/>
</dbReference>
<dbReference type="EMBL" id="JAEEGC010000073">
    <property type="protein sequence ID" value="MBV7274343.1"/>
    <property type="molecule type" value="Genomic_DNA"/>
</dbReference>
<name>A0A949TXH2_9CLOT</name>
<protein>
    <submittedName>
        <fullName evidence="9">MFS transporter</fullName>
    </submittedName>
</protein>
<feature type="transmembrane region" description="Helical" evidence="7">
    <location>
        <begin position="77"/>
        <end position="96"/>
    </location>
</feature>
<keyword evidence="10" id="KW-1185">Reference proteome</keyword>
<comment type="caution">
    <text evidence="9">The sequence shown here is derived from an EMBL/GenBank/DDBJ whole genome shotgun (WGS) entry which is preliminary data.</text>
</comment>
<dbReference type="Pfam" id="PF07690">
    <property type="entry name" value="MFS_1"/>
    <property type="match status" value="1"/>
</dbReference>
<proteinExistence type="inferred from homology"/>
<dbReference type="AlphaFoldDB" id="A0A949TXH2"/>
<accession>A0A949TXH2</accession>
<comment type="subcellular location">
    <subcellularLocation>
        <location evidence="1">Cell membrane</location>
        <topology evidence="1">Multi-pass membrane protein</topology>
    </subcellularLocation>
</comment>
<dbReference type="PANTHER" id="PTHR23512">
    <property type="entry name" value="MAJOR FACILITATOR SUPERFAMILY DOMAIN-CONTAINING PROTEIN 1"/>
    <property type="match status" value="1"/>
</dbReference>
<evidence type="ECO:0000256" key="7">
    <source>
        <dbReference type="SAM" id="Phobius"/>
    </source>
</evidence>
<evidence type="ECO:0000256" key="5">
    <source>
        <dbReference type="ARBA" id="ARBA00022989"/>
    </source>
</evidence>
<evidence type="ECO:0000313" key="10">
    <source>
        <dbReference type="Proteomes" id="UP000694308"/>
    </source>
</evidence>
<feature type="transmembrane region" description="Helical" evidence="7">
    <location>
        <begin position="12"/>
        <end position="34"/>
    </location>
</feature>
<dbReference type="GO" id="GO:0005886">
    <property type="term" value="C:plasma membrane"/>
    <property type="evidence" value="ECO:0007669"/>
    <property type="project" value="UniProtKB-SubCell"/>
</dbReference>
<dbReference type="RefSeq" id="WP_218321410.1">
    <property type="nucleotide sequence ID" value="NZ_JAEEGC010000073.1"/>
</dbReference>
<dbReference type="InterPro" id="IPR011701">
    <property type="entry name" value="MFS"/>
</dbReference>
<feature type="transmembrane region" description="Helical" evidence="7">
    <location>
        <begin position="46"/>
        <end position="65"/>
    </location>
</feature>
<dbReference type="InterPro" id="IPR020846">
    <property type="entry name" value="MFS_dom"/>
</dbReference>
<evidence type="ECO:0000256" key="1">
    <source>
        <dbReference type="ARBA" id="ARBA00004651"/>
    </source>
</evidence>
<feature type="transmembrane region" description="Helical" evidence="7">
    <location>
        <begin position="342"/>
        <end position="365"/>
    </location>
</feature>
<evidence type="ECO:0000256" key="6">
    <source>
        <dbReference type="ARBA" id="ARBA00023136"/>
    </source>
</evidence>
<evidence type="ECO:0000256" key="4">
    <source>
        <dbReference type="ARBA" id="ARBA00022692"/>
    </source>
</evidence>
<dbReference type="InterPro" id="IPR052187">
    <property type="entry name" value="MFSD1"/>
</dbReference>
<dbReference type="PROSITE" id="PS50850">
    <property type="entry name" value="MFS"/>
    <property type="match status" value="1"/>
</dbReference>
<reference evidence="9" key="1">
    <citation type="submission" date="2020-12" db="EMBL/GenBank/DDBJ databases">
        <title>Clostridium thailandense sp. nov., a novel acetogenic bacterium isolated from peat land soil in Thailand.</title>
        <authorList>
            <person name="Chaikitkaew S."/>
            <person name="Birkeland N.K."/>
        </authorList>
    </citation>
    <scope>NUCLEOTIDE SEQUENCE</scope>
    <source>
        <strain evidence="9">PL3</strain>
    </source>
</reference>
<evidence type="ECO:0000256" key="2">
    <source>
        <dbReference type="ARBA" id="ARBA00008335"/>
    </source>
</evidence>
<feature type="transmembrane region" description="Helical" evidence="7">
    <location>
        <begin position="133"/>
        <end position="155"/>
    </location>
</feature>
<keyword evidence="5 7" id="KW-1133">Transmembrane helix</keyword>
<keyword evidence="3" id="KW-0813">Transport</keyword>
<comment type="similarity">
    <text evidence="2">Belongs to the major facilitator superfamily.</text>
</comment>
<evidence type="ECO:0000313" key="9">
    <source>
        <dbReference type="EMBL" id="MBV7274343.1"/>
    </source>
</evidence>
<gene>
    <name evidence="9" type="ORF">I6U48_15675</name>
</gene>
<feature type="transmembrane region" description="Helical" evidence="7">
    <location>
        <begin position="287"/>
        <end position="304"/>
    </location>
</feature>
<feature type="transmembrane region" description="Helical" evidence="7">
    <location>
        <begin position="221"/>
        <end position="244"/>
    </location>
</feature>
<sequence>MKSRSFINKWLSWGLPVLAYVICFFHSLSMGVIHESLIREFGMTEVYFSMISTSYFYIYLLMQIPSGILADTIGPRITVAAGTMLSAAGSLIFGFATSMAGLVTGRLMVGLGVSVIFISIIKIQSIWFKPHEFSTMSGITCFIGTMGGVLAQTPLALLINSLSWRGAFKLVAAISVIISILSFLLVKDKKDSIETAAVNEKVNIWIAVRKILYNKRTWPPFLLYGGFYGTFVVISGLWGVSYMSEIYGIGTIEGSKFVSMIILGSAFGAVAIGLLSDRIQKRKFPTILYSLVYIFLWAGMVFINNGKLPLNIMMIYFFAMGFFSQGFVLSWSVGKEVNDSRYVGMSVSIINIGGFLGSIIIPSIAAKALDRYNVIGIPQLIYQKTFVIIFAITLSILVFSLMMKETHCKSIENAK</sequence>
<organism evidence="9 10">
    <name type="scientific">Clostridium thailandense</name>
    <dbReference type="NCBI Taxonomy" id="2794346"/>
    <lineage>
        <taxon>Bacteria</taxon>
        <taxon>Bacillati</taxon>
        <taxon>Bacillota</taxon>
        <taxon>Clostridia</taxon>
        <taxon>Eubacteriales</taxon>
        <taxon>Clostridiaceae</taxon>
        <taxon>Clostridium</taxon>
    </lineage>
</organism>
<dbReference type="PANTHER" id="PTHR23512:SF3">
    <property type="entry name" value="MAJOR FACILITATOR SUPERFAMILY DOMAIN-CONTAINING PROTEIN 1"/>
    <property type="match status" value="1"/>
</dbReference>
<dbReference type="GO" id="GO:0022857">
    <property type="term" value="F:transmembrane transporter activity"/>
    <property type="evidence" value="ECO:0007669"/>
    <property type="project" value="InterPro"/>
</dbReference>
<keyword evidence="4 7" id="KW-0812">Transmembrane</keyword>
<feature type="transmembrane region" description="Helical" evidence="7">
    <location>
        <begin position="102"/>
        <end position="121"/>
    </location>
</feature>
<evidence type="ECO:0000256" key="3">
    <source>
        <dbReference type="ARBA" id="ARBA00022448"/>
    </source>
</evidence>
<evidence type="ECO:0000259" key="8">
    <source>
        <dbReference type="PROSITE" id="PS50850"/>
    </source>
</evidence>
<keyword evidence="6 7" id="KW-0472">Membrane</keyword>